<name>A0ABU6QDM7_9FABA</name>
<proteinExistence type="predicted"/>
<protein>
    <submittedName>
        <fullName evidence="1">Uncharacterized protein</fullName>
    </submittedName>
</protein>
<evidence type="ECO:0000313" key="2">
    <source>
        <dbReference type="Proteomes" id="UP001341840"/>
    </source>
</evidence>
<dbReference type="Proteomes" id="UP001341840">
    <property type="component" value="Unassembled WGS sequence"/>
</dbReference>
<dbReference type="InterPro" id="IPR001611">
    <property type="entry name" value="Leu-rich_rpt"/>
</dbReference>
<sequence>MNLNKTGPSQELALLYSIYDAKLVSDGKHTVTKRRRCSLAFVFLSLPAPPSQSVAQSAPNSQMPEVPSLVSLCIDTLARQLFLRDKEDDDDDEDDDAVISVIYDLPFDLVNALITRLPPFALLKFHLHMPFQDQIEEGFSHDELTNKRKRGRDWNLNTIWQNFFKLRWPHLIDQIQPADWLQAYWENHLQNCLDEAAEIALVPSFNGYLGDIQIPDTILKHIGFVDRTNHSTCDQSKLSYHCLQFGSHASCLRLQNVLCTAETSDLLRECKLQSLVLRCVRSKEQIDGLCKLLAQHSKTLMSLEFVHCTISADFINGVCGSLVMESLQIHGIQNFSIIASNFLEPWASSFPSALVSFLSSGRSLCSLKFSDSHLGRSFAKSLLVTILNHLPGISVLDLSDNRIGGWLYDVNRIFASRSNLCSGNGNSLQMLRVLNLRGNNLQKDDMENLRYALGHMPNLEELDIGDNSIEDDGIRSLVPYFFGAAETCSHLSHLKFENCELSLDGVNNLLDALSTFKGPLKSLSIADNYLGSQVAGVLGKFMSTPIEVLDVSGIGLGSSGFRELHDLIKEEVKLVKINISKNRGGMETSKFVSKLLSQAPQLVYVNAASNLMPIESLTIIFSTLKSYKGNLEHLDLSGHIWDYQPDHASIDTEFVHNGKPRLILPLPSASVVPYDDDP</sequence>
<dbReference type="InterPro" id="IPR032675">
    <property type="entry name" value="LRR_dom_sf"/>
</dbReference>
<gene>
    <name evidence="1" type="ORF">PIB30_038702</name>
</gene>
<reference evidence="1 2" key="1">
    <citation type="journal article" date="2023" name="Plants (Basel)">
        <title>Bridging the Gap: Combining Genomics and Transcriptomics Approaches to Understand Stylosanthes scabra, an Orphan Legume from the Brazilian Caatinga.</title>
        <authorList>
            <person name="Ferreira-Neto J.R.C."/>
            <person name="da Silva M.D."/>
            <person name="Binneck E."/>
            <person name="de Melo N.F."/>
            <person name="da Silva R.H."/>
            <person name="de Melo A.L.T.M."/>
            <person name="Pandolfi V."/>
            <person name="Bustamante F.O."/>
            <person name="Brasileiro-Vidal A.C."/>
            <person name="Benko-Iseppon A.M."/>
        </authorList>
    </citation>
    <scope>NUCLEOTIDE SEQUENCE [LARGE SCALE GENOMIC DNA]</scope>
    <source>
        <tissue evidence="1">Leaves</tissue>
    </source>
</reference>
<dbReference type="Gene3D" id="3.80.10.10">
    <property type="entry name" value="Ribonuclease Inhibitor"/>
    <property type="match status" value="1"/>
</dbReference>
<dbReference type="PANTHER" id="PTHR47818">
    <property type="entry name" value="RNI-LIKE SUPERFAMILY PROTEIN"/>
    <property type="match status" value="1"/>
</dbReference>
<organism evidence="1 2">
    <name type="scientific">Stylosanthes scabra</name>
    <dbReference type="NCBI Taxonomy" id="79078"/>
    <lineage>
        <taxon>Eukaryota</taxon>
        <taxon>Viridiplantae</taxon>
        <taxon>Streptophyta</taxon>
        <taxon>Embryophyta</taxon>
        <taxon>Tracheophyta</taxon>
        <taxon>Spermatophyta</taxon>
        <taxon>Magnoliopsida</taxon>
        <taxon>eudicotyledons</taxon>
        <taxon>Gunneridae</taxon>
        <taxon>Pentapetalae</taxon>
        <taxon>rosids</taxon>
        <taxon>fabids</taxon>
        <taxon>Fabales</taxon>
        <taxon>Fabaceae</taxon>
        <taxon>Papilionoideae</taxon>
        <taxon>50 kb inversion clade</taxon>
        <taxon>dalbergioids sensu lato</taxon>
        <taxon>Dalbergieae</taxon>
        <taxon>Pterocarpus clade</taxon>
        <taxon>Stylosanthes</taxon>
    </lineage>
</organism>
<accession>A0ABU6QDM7</accession>
<dbReference type="Pfam" id="PF13516">
    <property type="entry name" value="LRR_6"/>
    <property type="match status" value="2"/>
</dbReference>
<evidence type="ECO:0000313" key="1">
    <source>
        <dbReference type="EMBL" id="MED6109988.1"/>
    </source>
</evidence>
<dbReference type="SUPFAM" id="SSF52047">
    <property type="entry name" value="RNI-like"/>
    <property type="match status" value="1"/>
</dbReference>
<keyword evidence="2" id="KW-1185">Reference proteome</keyword>
<dbReference type="EMBL" id="JASCZI010000201">
    <property type="protein sequence ID" value="MED6109988.1"/>
    <property type="molecule type" value="Genomic_DNA"/>
</dbReference>
<dbReference type="PANTHER" id="PTHR47818:SF2">
    <property type="entry name" value="F-BOX DOMAIN-CONTAINING PROTEIN"/>
    <property type="match status" value="1"/>
</dbReference>
<comment type="caution">
    <text evidence="1">The sequence shown here is derived from an EMBL/GenBank/DDBJ whole genome shotgun (WGS) entry which is preliminary data.</text>
</comment>